<accession>A0A9P7CXD4</accession>
<keyword evidence="2" id="KW-1185">Reference proteome</keyword>
<comment type="caution">
    <text evidence="1">The sequence shown here is derived from an EMBL/GenBank/DDBJ whole genome shotgun (WGS) entry which is preliminary data.</text>
</comment>
<reference evidence="1" key="1">
    <citation type="journal article" date="2020" name="New Phytol.">
        <title>Comparative genomics reveals dynamic genome evolution in host specialist ectomycorrhizal fungi.</title>
        <authorList>
            <person name="Lofgren L.A."/>
            <person name="Nguyen N.H."/>
            <person name="Vilgalys R."/>
            <person name="Ruytinx J."/>
            <person name="Liao H.L."/>
            <person name="Branco S."/>
            <person name="Kuo A."/>
            <person name="LaButti K."/>
            <person name="Lipzen A."/>
            <person name="Andreopoulos W."/>
            <person name="Pangilinan J."/>
            <person name="Riley R."/>
            <person name="Hundley H."/>
            <person name="Na H."/>
            <person name="Barry K."/>
            <person name="Grigoriev I.V."/>
            <person name="Stajich J.E."/>
            <person name="Kennedy P.G."/>
        </authorList>
    </citation>
    <scope>NUCLEOTIDE SEQUENCE</scope>
    <source>
        <strain evidence="1">DOB743</strain>
    </source>
</reference>
<name>A0A9P7CXD4_9AGAM</name>
<evidence type="ECO:0000313" key="2">
    <source>
        <dbReference type="Proteomes" id="UP000714275"/>
    </source>
</evidence>
<sequence length="253" mass="28392">MAWTLPGHINNPVLQKKAILETSYAFSRTLNPRNVEFSWYPLWGQTLCDLVADVPDLIVAAQFPVWVVHEDNDAQEAQDDGDNPEEVEEEEVAKVVVVKDQREQHAVGIVVDFAILSLTAVPEAREKLRYGGWRITTVNVGLLVEVKRSWNGKFGDIAEAREDLIEQAGYLFLKDANKTSVMAIAAAGPYWSGTTINCADIERTIHRLSAKDPSYQPPGKESQDRLPRWNKILCIDGASSTARLRTVYMKLRD</sequence>
<evidence type="ECO:0000313" key="1">
    <source>
        <dbReference type="EMBL" id="KAG1768022.1"/>
    </source>
</evidence>
<dbReference type="AlphaFoldDB" id="A0A9P7CXD4"/>
<dbReference type="OrthoDB" id="2610860at2759"/>
<protein>
    <submittedName>
        <fullName evidence="1">Uncharacterized protein</fullName>
    </submittedName>
</protein>
<gene>
    <name evidence="1" type="ORF">EV702DRAFT_1282455</name>
</gene>
<dbReference type="Proteomes" id="UP000714275">
    <property type="component" value="Unassembled WGS sequence"/>
</dbReference>
<dbReference type="EMBL" id="JABBWD010000082">
    <property type="protein sequence ID" value="KAG1768022.1"/>
    <property type="molecule type" value="Genomic_DNA"/>
</dbReference>
<organism evidence="1 2">
    <name type="scientific">Suillus placidus</name>
    <dbReference type="NCBI Taxonomy" id="48579"/>
    <lineage>
        <taxon>Eukaryota</taxon>
        <taxon>Fungi</taxon>
        <taxon>Dikarya</taxon>
        <taxon>Basidiomycota</taxon>
        <taxon>Agaricomycotina</taxon>
        <taxon>Agaricomycetes</taxon>
        <taxon>Agaricomycetidae</taxon>
        <taxon>Boletales</taxon>
        <taxon>Suillineae</taxon>
        <taxon>Suillaceae</taxon>
        <taxon>Suillus</taxon>
    </lineage>
</organism>
<proteinExistence type="predicted"/>